<dbReference type="InterPro" id="IPR041492">
    <property type="entry name" value="HAD_2"/>
</dbReference>
<proteinExistence type="inferred from homology"/>
<dbReference type="GO" id="GO:0008967">
    <property type="term" value="F:phosphoglycolate phosphatase activity"/>
    <property type="evidence" value="ECO:0007669"/>
    <property type="project" value="UniProtKB-EC"/>
</dbReference>
<organism evidence="5 6">
    <name type="scientific">Candidatus Scatocola faecipullorum</name>
    <dbReference type="NCBI Taxonomy" id="2840917"/>
    <lineage>
        <taxon>Bacteria</taxon>
        <taxon>Pseudomonadati</taxon>
        <taxon>Pseudomonadota</taxon>
        <taxon>Alphaproteobacteria</taxon>
        <taxon>Rhodospirillales</taxon>
        <taxon>Rhodospirillaceae</taxon>
        <taxon>Rhodospirillaceae incertae sedis</taxon>
        <taxon>Candidatus Scatocola</taxon>
    </lineage>
</organism>
<dbReference type="EMBL" id="DVNC01000026">
    <property type="protein sequence ID" value="HIU53138.1"/>
    <property type="molecule type" value="Genomic_DNA"/>
</dbReference>
<dbReference type="SUPFAM" id="SSF56784">
    <property type="entry name" value="HAD-like"/>
    <property type="match status" value="1"/>
</dbReference>
<dbReference type="Proteomes" id="UP000824107">
    <property type="component" value="Unassembled WGS sequence"/>
</dbReference>
<accession>A0A9D1SB62</accession>
<dbReference type="Gene3D" id="1.10.150.240">
    <property type="entry name" value="Putative phosphatase, domain 2"/>
    <property type="match status" value="1"/>
</dbReference>
<evidence type="ECO:0000313" key="5">
    <source>
        <dbReference type="EMBL" id="HIU53138.1"/>
    </source>
</evidence>
<sequence>MTIKHLLCDLDETLLHTLSTTKNAYDCVFDSLNMPRKTAAEIKKATGGKPKSEIFGYMLCGETFAAGEPYSLQTKKGLRTLNQKQMEETMSLAHDTFYNYIEQNHIRDASLVEGALTLLSYCQKNEVRLHIISSKSPEYLEQELDHFNLTPFFDKIYGSPKIHPNENAAQLKLREKPHRGAFVAMFDGNPPPPEDCLVIGDGKVDRDLAKNIGCRCITFDATYPGGIDKLIKAIGIIDKHNNDRLGKPISGILAGLLKHRLKNK</sequence>
<comment type="caution">
    <text evidence="5">The sequence shown here is derived from an EMBL/GenBank/DDBJ whole genome shotgun (WGS) entry which is preliminary data.</text>
</comment>
<comment type="catalytic activity">
    <reaction evidence="1">
        <text>2-phosphoglycolate + H2O = glycolate + phosphate</text>
        <dbReference type="Rhea" id="RHEA:14369"/>
        <dbReference type="ChEBI" id="CHEBI:15377"/>
        <dbReference type="ChEBI" id="CHEBI:29805"/>
        <dbReference type="ChEBI" id="CHEBI:43474"/>
        <dbReference type="ChEBI" id="CHEBI:58033"/>
        <dbReference type="EC" id="3.1.3.18"/>
    </reaction>
</comment>
<comment type="pathway">
    <text evidence="2">Organic acid metabolism; glycolate biosynthesis; glycolate from 2-phosphoglycolate: step 1/1.</text>
</comment>
<dbReference type="GO" id="GO:0005829">
    <property type="term" value="C:cytosol"/>
    <property type="evidence" value="ECO:0007669"/>
    <property type="project" value="TreeGrafter"/>
</dbReference>
<comment type="similarity">
    <text evidence="3">Belongs to the HAD-like hydrolase superfamily. CbbY/CbbZ/Gph/YieH family.</text>
</comment>
<reference evidence="5" key="2">
    <citation type="journal article" date="2021" name="PeerJ">
        <title>Extensive microbial diversity within the chicken gut microbiome revealed by metagenomics and culture.</title>
        <authorList>
            <person name="Gilroy R."/>
            <person name="Ravi A."/>
            <person name="Getino M."/>
            <person name="Pursley I."/>
            <person name="Horton D.L."/>
            <person name="Alikhan N.F."/>
            <person name="Baker D."/>
            <person name="Gharbi K."/>
            <person name="Hall N."/>
            <person name="Watson M."/>
            <person name="Adriaenssens E.M."/>
            <person name="Foster-Nyarko E."/>
            <person name="Jarju S."/>
            <person name="Secka A."/>
            <person name="Antonio M."/>
            <person name="Oren A."/>
            <person name="Chaudhuri R.R."/>
            <person name="La Ragione R."/>
            <person name="Hildebrand F."/>
            <person name="Pallen M.J."/>
        </authorList>
    </citation>
    <scope>NUCLEOTIDE SEQUENCE</scope>
    <source>
        <strain evidence="5">ChiW3-316</strain>
    </source>
</reference>
<name>A0A9D1SB62_9PROT</name>
<dbReference type="InterPro" id="IPR050155">
    <property type="entry name" value="HAD-like_hydrolase_sf"/>
</dbReference>
<reference evidence="5" key="1">
    <citation type="submission" date="2020-10" db="EMBL/GenBank/DDBJ databases">
        <authorList>
            <person name="Gilroy R."/>
        </authorList>
    </citation>
    <scope>NUCLEOTIDE SEQUENCE</scope>
    <source>
        <strain evidence="5">ChiW3-316</strain>
    </source>
</reference>
<dbReference type="InterPro" id="IPR036412">
    <property type="entry name" value="HAD-like_sf"/>
</dbReference>
<dbReference type="PANTHER" id="PTHR43434">
    <property type="entry name" value="PHOSPHOGLYCOLATE PHOSPHATASE"/>
    <property type="match status" value="1"/>
</dbReference>
<evidence type="ECO:0000256" key="1">
    <source>
        <dbReference type="ARBA" id="ARBA00000830"/>
    </source>
</evidence>
<dbReference type="AlphaFoldDB" id="A0A9D1SB62"/>
<gene>
    <name evidence="5" type="ORF">IAD20_03550</name>
</gene>
<dbReference type="EC" id="3.1.3.18" evidence="4"/>
<dbReference type="Pfam" id="PF13419">
    <property type="entry name" value="HAD_2"/>
    <property type="match status" value="1"/>
</dbReference>
<protein>
    <recommendedName>
        <fullName evidence="4">phosphoglycolate phosphatase</fullName>
        <ecNumber evidence="4">3.1.3.18</ecNumber>
    </recommendedName>
</protein>
<dbReference type="GO" id="GO:0006281">
    <property type="term" value="P:DNA repair"/>
    <property type="evidence" value="ECO:0007669"/>
    <property type="project" value="TreeGrafter"/>
</dbReference>
<keyword evidence="5" id="KW-0378">Hydrolase</keyword>
<dbReference type="CDD" id="cd01427">
    <property type="entry name" value="HAD_like"/>
    <property type="match status" value="1"/>
</dbReference>
<evidence type="ECO:0000313" key="6">
    <source>
        <dbReference type="Proteomes" id="UP000824107"/>
    </source>
</evidence>
<evidence type="ECO:0000256" key="2">
    <source>
        <dbReference type="ARBA" id="ARBA00004818"/>
    </source>
</evidence>
<dbReference type="SFLD" id="SFLDS00003">
    <property type="entry name" value="Haloacid_Dehalogenase"/>
    <property type="match status" value="1"/>
</dbReference>
<dbReference type="InterPro" id="IPR023214">
    <property type="entry name" value="HAD_sf"/>
</dbReference>
<evidence type="ECO:0000256" key="3">
    <source>
        <dbReference type="ARBA" id="ARBA00006171"/>
    </source>
</evidence>
<dbReference type="Gene3D" id="3.40.50.1000">
    <property type="entry name" value="HAD superfamily/HAD-like"/>
    <property type="match status" value="1"/>
</dbReference>
<dbReference type="SFLD" id="SFLDG01129">
    <property type="entry name" value="C1.5:_HAD__Beta-PGM__Phosphata"/>
    <property type="match status" value="1"/>
</dbReference>
<evidence type="ECO:0000256" key="4">
    <source>
        <dbReference type="ARBA" id="ARBA00013078"/>
    </source>
</evidence>
<dbReference type="PANTHER" id="PTHR43434:SF1">
    <property type="entry name" value="PHOSPHOGLYCOLATE PHOSPHATASE"/>
    <property type="match status" value="1"/>
</dbReference>
<dbReference type="InterPro" id="IPR023198">
    <property type="entry name" value="PGP-like_dom2"/>
</dbReference>